<sequence>MLSSGDPHKLRGFTPTNGDVKPSNILIGRDGTAKLGDFGGVVGVGTQKTSNSAECGTMQFWAPEMFKVGGNVVHGSLAGEM</sequence>
<feature type="domain" description="Protein kinase" evidence="2">
    <location>
        <begin position="1"/>
        <end position="81"/>
    </location>
</feature>
<keyword evidence="4" id="KW-1185">Reference proteome</keyword>
<organism evidence="3 4">
    <name type="scientific">Blattamonas nauphoetae</name>
    <dbReference type="NCBI Taxonomy" id="2049346"/>
    <lineage>
        <taxon>Eukaryota</taxon>
        <taxon>Metamonada</taxon>
        <taxon>Preaxostyla</taxon>
        <taxon>Oxymonadida</taxon>
        <taxon>Blattamonas</taxon>
    </lineage>
</organism>
<protein>
    <recommendedName>
        <fullName evidence="2">Protein kinase domain-containing protein</fullName>
    </recommendedName>
</protein>
<accession>A0ABQ9WSY9</accession>
<evidence type="ECO:0000259" key="2">
    <source>
        <dbReference type="PROSITE" id="PS50011"/>
    </source>
</evidence>
<dbReference type="EMBL" id="JARBJD010000424">
    <property type="protein sequence ID" value="KAK2942219.1"/>
    <property type="molecule type" value="Genomic_DNA"/>
</dbReference>
<dbReference type="Proteomes" id="UP001281761">
    <property type="component" value="Unassembled WGS sequence"/>
</dbReference>
<reference evidence="3 4" key="1">
    <citation type="journal article" date="2022" name="bioRxiv">
        <title>Genomics of Preaxostyla Flagellates Illuminates Evolutionary Transitions and the Path Towards Mitochondrial Loss.</title>
        <authorList>
            <person name="Novak L.V.F."/>
            <person name="Treitli S.C."/>
            <person name="Pyrih J."/>
            <person name="Halakuc P."/>
            <person name="Pipaliya S.V."/>
            <person name="Vacek V."/>
            <person name="Brzon O."/>
            <person name="Soukal P."/>
            <person name="Eme L."/>
            <person name="Dacks J.B."/>
            <person name="Karnkowska A."/>
            <person name="Elias M."/>
            <person name="Hampl V."/>
        </authorList>
    </citation>
    <scope>NUCLEOTIDE SEQUENCE [LARGE SCALE GENOMIC DNA]</scope>
    <source>
        <strain evidence="3">NAU3</strain>
        <tissue evidence="3">Gut</tissue>
    </source>
</reference>
<proteinExistence type="predicted"/>
<dbReference type="Gene3D" id="1.10.510.10">
    <property type="entry name" value="Transferase(Phosphotransferase) domain 1"/>
    <property type="match status" value="1"/>
</dbReference>
<evidence type="ECO:0000313" key="3">
    <source>
        <dbReference type="EMBL" id="KAK2942219.1"/>
    </source>
</evidence>
<comment type="caution">
    <text evidence="3">The sequence shown here is derived from an EMBL/GenBank/DDBJ whole genome shotgun (WGS) entry which is preliminary data.</text>
</comment>
<gene>
    <name evidence="3" type="ORF">BLNAU_22869</name>
</gene>
<evidence type="ECO:0000313" key="4">
    <source>
        <dbReference type="Proteomes" id="UP001281761"/>
    </source>
</evidence>
<dbReference type="InterPro" id="IPR011009">
    <property type="entry name" value="Kinase-like_dom_sf"/>
</dbReference>
<feature type="region of interest" description="Disordered" evidence="1">
    <location>
        <begin position="1"/>
        <end position="24"/>
    </location>
</feature>
<dbReference type="PROSITE" id="PS50011">
    <property type="entry name" value="PROTEIN_KINASE_DOM"/>
    <property type="match status" value="1"/>
</dbReference>
<evidence type="ECO:0000256" key="1">
    <source>
        <dbReference type="SAM" id="MobiDB-lite"/>
    </source>
</evidence>
<dbReference type="Pfam" id="PF00069">
    <property type="entry name" value="Pkinase"/>
    <property type="match status" value="1"/>
</dbReference>
<dbReference type="SUPFAM" id="SSF56112">
    <property type="entry name" value="Protein kinase-like (PK-like)"/>
    <property type="match status" value="1"/>
</dbReference>
<name>A0ABQ9WSY9_9EUKA</name>
<dbReference type="InterPro" id="IPR000719">
    <property type="entry name" value="Prot_kinase_dom"/>
</dbReference>